<evidence type="ECO:0000256" key="7">
    <source>
        <dbReference type="ARBA" id="ARBA00023136"/>
    </source>
</evidence>
<dbReference type="PANTHER" id="PTHR33908">
    <property type="entry name" value="MANNOSYLTRANSFERASE YKCB-RELATED"/>
    <property type="match status" value="1"/>
</dbReference>
<dbReference type="GO" id="GO:0009103">
    <property type="term" value="P:lipopolysaccharide biosynthetic process"/>
    <property type="evidence" value="ECO:0007669"/>
    <property type="project" value="UniProtKB-ARBA"/>
</dbReference>
<evidence type="ECO:0000256" key="8">
    <source>
        <dbReference type="SAM" id="Phobius"/>
    </source>
</evidence>
<dbReference type="PANTHER" id="PTHR33908:SF11">
    <property type="entry name" value="MEMBRANE PROTEIN"/>
    <property type="match status" value="1"/>
</dbReference>
<organism evidence="9 10">
    <name type="scientific">Candidatus Woesebacteria bacterium GW2011_GWA1_41_7</name>
    <dbReference type="NCBI Taxonomy" id="1618556"/>
    <lineage>
        <taxon>Bacteria</taxon>
        <taxon>Candidatus Woeseibacteriota</taxon>
    </lineage>
</organism>
<evidence type="ECO:0000256" key="5">
    <source>
        <dbReference type="ARBA" id="ARBA00022692"/>
    </source>
</evidence>
<keyword evidence="3" id="KW-0328">Glycosyltransferase</keyword>
<feature type="transmembrane region" description="Helical" evidence="8">
    <location>
        <begin position="317"/>
        <end position="335"/>
    </location>
</feature>
<evidence type="ECO:0000256" key="2">
    <source>
        <dbReference type="ARBA" id="ARBA00022475"/>
    </source>
</evidence>
<comment type="caution">
    <text evidence="9">The sequence shown here is derived from an EMBL/GenBank/DDBJ whole genome shotgun (WGS) entry which is preliminary data.</text>
</comment>
<dbReference type="EMBL" id="LCBU01000019">
    <property type="protein sequence ID" value="KKS17705.1"/>
    <property type="molecule type" value="Genomic_DNA"/>
</dbReference>
<keyword evidence="4" id="KW-0808">Transferase</keyword>
<evidence type="ECO:0000256" key="3">
    <source>
        <dbReference type="ARBA" id="ARBA00022676"/>
    </source>
</evidence>
<name>A0A0G0WYB5_9BACT</name>
<dbReference type="AlphaFoldDB" id="A0A0G0WYB5"/>
<evidence type="ECO:0000256" key="4">
    <source>
        <dbReference type="ARBA" id="ARBA00022679"/>
    </source>
</evidence>
<evidence type="ECO:0000313" key="9">
    <source>
        <dbReference type="EMBL" id="KKS17705.1"/>
    </source>
</evidence>
<dbReference type="GO" id="GO:0016763">
    <property type="term" value="F:pentosyltransferase activity"/>
    <property type="evidence" value="ECO:0007669"/>
    <property type="project" value="TreeGrafter"/>
</dbReference>
<keyword evidence="7 8" id="KW-0472">Membrane</keyword>
<dbReference type="InterPro" id="IPR050297">
    <property type="entry name" value="LipidA_mod_glycosyltrf_83"/>
</dbReference>
<evidence type="ECO:0000256" key="1">
    <source>
        <dbReference type="ARBA" id="ARBA00004651"/>
    </source>
</evidence>
<feature type="transmembrane region" description="Helical" evidence="8">
    <location>
        <begin position="269"/>
        <end position="286"/>
    </location>
</feature>
<dbReference type="Proteomes" id="UP000033969">
    <property type="component" value="Unassembled WGS sequence"/>
</dbReference>
<evidence type="ECO:0000256" key="6">
    <source>
        <dbReference type="ARBA" id="ARBA00022989"/>
    </source>
</evidence>
<comment type="subcellular location">
    <subcellularLocation>
        <location evidence="1">Cell membrane</location>
        <topology evidence="1">Multi-pass membrane protein</topology>
    </subcellularLocation>
</comment>
<feature type="transmembrane region" description="Helical" evidence="8">
    <location>
        <begin position="342"/>
        <end position="361"/>
    </location>
</feature>
<feature type="transmembrane region" description="Helical" evidence="8">
    <location>
        <begin position="86"/>
        <end position="105"/>
    </location>
</feature>
<protein>
    <recommendedName>
        <fullName evidence="11">Glycosyltransferase RgtA/B/C/D-like domain-containing protein</fullName>
    </recommendedName>
</protein>
<dbReference type="GO" id="GO:0005886">
    <property type="term" value="C:plasma membrane"/>
    <property type="evidence" value="ECO:0007669"/>
    <property type="project" value="UniProtKB-SubCell"/>
</dbReference>
<keyword evidence="6 8" id="KW-1133">Transmembrane helix</keyword>
<sequence length="502" mass="57340">MKAFWLKLHKIGDFLHLPDIPTWLLVILSLVFILRVPSFFEPYYYGDEMIYMTLGQGVNQGMTLYQGVHDNKPPLLYLTAALSGNLFWFKVILTFWSLITIFLFYKLTKVILNGNEKAQKLSTLIFALLTTLPLLEGLTINSELFMIFFTITAFLILLKGGPTPGKVYLSGVLLGLGALFKIPAAFDAPIIVLYWIITDGFKNWRNILKNTFILGLGFVSPIIITMVWYFFKGALPEYIKAAFMQNVGYLSSFRPGDVQKSFIVRNAPLLIRGLVVLIGSSVLFIFRRKLSKNFVLLTLWILLTLFAITLSERPYPHYLIQAVAPVSILLSILFAEKSIEQSLAVFPLALFLFVPVYYKFWVYPTTSYYAQFINFVTQKTTKEEYFDGFSSTTNRNYKIAEFLSKSSNQKDRVFMWSPDSAAVYALSKRLPPIKYVADYHINDYSSKEIEAKNIASTLPKFIILSSSYPFPELGQLLKSSYLLVNQIEDANIYSRIDFAPTK</sequence>
<evidence type="ECO:0008006" key="11">
    <source>
        <dbReference type="Google" id="ProtNLM"/>
    </source>
</evidence>
<accession>A0A0G0WYB5</accession>
<reference evidence="9 10" key="1">
    <citation type="journal article" date="2015" name="Nature">
        <title>rRNA introns, odd ribosomes, and small enigmatic genomes across a large radiation of phyla.</title>
        <authorList>
            <person name="Brown C.T."/>
            <person name="Hug L.A."/>
            <person name="Thomas B.C."/>
            <person name="Sharon I."/>
            <person name="Castelle C.J."/>
            <person name="Singh A."/>
            <person name="Wilkins M.J."/>
            <person name="Williams K.H."/>
            <person name="Banfield J.F."/>
        </authorList>
    </citation>
    <scope>NUCLEOTIDE SEQUENCE [LARGE SCALE GENOMIC DNA]</scope>
</reference>
<proteinExistence type="predicted"/>
<feature type="transmembrane region" description="Helical" evidence="8">
    <location>
        <begin position="293"/>
        <end position="311"/>
    </location>
</feature>
<feature type="transmembrane region" description="Helical" evidence="8">
    <location>
        <begin position="210"/>
        <end position="231"/>
    </location>
</feature>
<keyword evidence="2" id="KW-1003">Cell membrane</keyword>
<feature type="transmembrane region" description="Helical" evidence="8">
    <location>
        <begin position="178"/>
        <end position="198"/>
    </location>
</feature>
<gene>
    <name evidence="9" type="ORF">UU74_C0019G0006</name>
</gene>
<evidence type="ECO:0000313" key="10">
    <source>
        <dbReference type="Proteomes" id="UP000033969"/>
    </source>
</evidence>
<keyword evidence="5 8" id="KW-0812">Transmembrane</keyword>
<feature type="transmembrane region" description="Helical" evidence="8">
    <location>
        <begin position="125"/>
        <end position="158"/>
    </location>
</feature>
<feature type="transmembrane region" description="Helical" evidence="8">
    <location>
        <begin position="20"/>
        <end position="40"/>
    </location>
</feature>